<feature type="transmembrane region" description="Helical" evidence="6">
    <location>
        <begin position="327"/>
        <end position="344"/>
    </location>
</feature>
<feature type="transmembrane region" description="Helical" evidence="6">
    <location>
        <begin position="387"/>
        <end position="406"/>
    </location>
</feature>
<gene>
    <name evidence="7" type="primary">wzx</name>
    <name evidence="7" type="ORF">GCM10007916_06900</name>
</gene>
<dbReference type="RefSeq" id="WP_284202735.1">
    <property type="nucleotide sequence ID" value="NZ_BSPQ01000001.1"/>
</dbReference>
<keyword evidence="8" id="KW-1185">Reference proteome</keyword>
<dbReference type="EMBL" id="BSPQ01000001">
    <property type="protein sequence ID" value="GLS89623.1"/>
    <property type="molecule type" value="Genomic_DNA"/>
</dbReference>
<dbReference type="PANTHER" id="PTHR30250:SF28">
    <property type="entry name" value="POLYSACCHARIDE BIOSYNTHESIS PROTEIN"/>
    <property type="match status" value="1"/>
</dbReference>
<proteinExistence type="predicted"/>
<dbReference type="Pfam" id="PF13440">
    <property type="entry name" value="Polysacc_synt_3"/>
    <property type="match status" value="1"/>
</dbReference>
<evidence type="ECO:0000313" key="7">
    <source>
        <dbReference type="EMBL" id="GLS89623.1"/>
    </source>
</evidence>
<evidence type="ECO:0000313" key="8">
    <source>
        <dbReference type="Proteomes" id="UP001157353"/>
    </source>
</evidence>
<keyword evidence="2" id="KW-1003">Cell membrane</keyword>
<feature type="transmembrane region" description="Helical" evidence="6">
    <location>
        <begin position="231"/>
        <end position="251"/>
    </location>
</feature>
<feature type="transmembrane region" description="Helical" evidence="6">
    <location>
        <begin position="171"/>
        <end position="190"/>
    </location>
</feature>
<evidence type="ECO:0000256" key="6">
    <source>
        <dbReference type="SAM" id="Phobius"/>
    </source>
</evidence>
<feature type="transmembrane region" description="Helical" evidence="6">
    <location>
        <begin position="295"/>
        <end position="321"/>
    </location>
</feature>
<feature type="transmembrane region" description="Helical" evidence="6">
    <location>
        <begin position="45"/>
        <end position="61"/>
    </location>
</feature>
<evidence type="ECO:0000256" key="5">
    <source>
        <dbReference type="ARBA" id="ARBA00023136"/>
    </source>
</evidence>
<comment type="subcellular location">
    <subcellularLocation>
        <location evidence="1">Cell membrane</location>
        <topology evidence="1">Multi-pass membrane protein</topology>
    </subcellularLocation>
</comment>
<feature type="transmembrane region" description="Helical" evidence="6">
    <location>
        <begin position="356"/>
        <end position="375"/>
    </location>
</feature>
<name>A0ABQ6DXP0_9GAMM</name>
<keyword evidence="4 6" id="KW-1133">Transmembrane helix</keyword>
<feature type="transmembrane region" description="Helical" evidence="6">
    <location>
        <begin position="110"/>
        <end position="127"/>
    </location>
</feature>
<keyword evidence="5 6" id="KW-0472">Membrane</keyword>
<evidence type="ECO:0000256" key="2">
    <source>
        <dbReference type="ARBA" id="ARBA00022475"/>
    </source>
</evidence>
<organism evidence="7 8">
    <name type="scientific">Psychromonas marina</name>
    <dbReference type="NCBI Taxonomy" id="88364"/>
    <lineage>
        <taxon>Bacteria</taxon>
        <taxon>Pseudomonadati</taxon>
        <taxon>Pseudomonadota</taxon>
        <taxon>Gammaproteobacteria</taxon>
        <taxon>Alteromonadales</taxon>
        <taxon>Psychromonadaceae</taxon>
        <taxon>Psychromonas</taxon>
    </lineage>
</organism>
<evidence type="ECO:0000256" key="4">
    <source>
        <dbReference type="ARBA" id="ARBA00022989"/>
    </source>
</evidence>
<feature type="transmembrane region" description="Helical" evidence="6">
    <location>
        <begin position="12"/>
        <end position="33"/>
    </location>
</feature>
<dbReference type="Proteomes" id="UP001157353">
    <property type="component" value="Unassembled WGS sequence"/>
</dbReference>
<evidence type="ECO:0000256" key="3">
    <source>
        <dbReference type="ARBA" id="ARBA00022692"/>
    </source>
</evidence>
<protein>
    <submittedName>
        <fullName evidence="7">O-antigen translocase</fullName>
    </submittedName>
</protein>
<keyword evidence="3 6" id="KW-0812">Transmembrane</keyword>
<feature type="transmembrane region" description="Helical" evidence="6">
    <location>
        <begin position="82"/>
        <end position="104"/>
    </location>
</feature>
<dbReference type="InterPro" id="IPR050833">
    <property type="entry name" value="Poly_Biosynth_Transport"/>
</dbReference>
<dbReference type="PANTHER" id="PTHR30250">
    <property type="entry name" value="PST FAMILY PREDICTED COLANIC ACID TRANSPORTER"/>
    <property type="match status" value="1"/>
</dbReference>
<accession>A0ABQ6DXP0</accession>
<evidence type="ECO:0000256" key="1">
    <source>
        <dbReference type="ARBA" id="ARBA00004651"/>
    </source>
</evidence>
<sequence>MSRYKLNDVPILKSIILLVSGTGLAQLIPFVVSPILSRLYSPEDFGVFATFVSVAALFSVISSGRYELAIVLPRQALHAKQVVFLSIITLFSSVFLISVGLYFLNQFVELASIFFSLPVAVFAIGLINIIDKYNNRNGNYKLMISQRVAKAGIESALAICIAIIFDFNNGLIYSFTFSLFLVSVLLAYYIRKDFLKEKAHPLKCFAVAKKYSDFPYYSLPHGLLNTLSSNLPVYLIPIYYGSPVLGVYAFGLRMVQAPLGLFSASIYNVLNKSFADNYSQKKSLKKIFNKSLKTLIVCCIITTPIWLYIDVIFSIVFGLAWLEAGLYIQHLIPWILMMFISSPYSSIPQVFGKQKFALYIEVISFILKLAALVYFGNGYSIYTTLNMLATIGALTNLFSLVWYYLLVSIHDKQLINNTGDI</sequence>
<comment type="caution">
    <text evidence="7">The sequence shown here is derived from an EMBL/GenBank/DDBJ whole genome shotgun (WGS) entry which is preliminary data.</text>
</comment>
<reference evidence="8" key="1">
    <citation type="journal article" date="2019" name="Int. J. Syst. Evol. Microbiol.">
        <title>The Global Catalogue of Microorganisms (GCM) 10K type strain sequencing project: providing services to taxonomists for standard genome sequencing and annotation.</title>
        <authorList>
            <consortium name="The Broad Institute Genomics Platform"/>
            <consortium name="The Broad Institute Genome Sequencing Center for Infectious Disease"/>
            <person name="Wu L."/>
            <person name="Ma J."/>
        </authorList>
    </citation>
    <scope>NUCLEOTIDE SEQUENCE [LARGE SCALE GENOMIC DNA]</scope>
    <source>
        <strain evidence="8">NBRC 103166</strain>
    </source>
</reference>